<dbReference type="PANTHER" id="PTHR31642">
    <property type="entry name" value="TRICHOTHECENE 3-O-ACETYLTRANSFERASE"/>
    <property type="match status" value="1"/>
</dbReference>
<dbReference type="InterPro" id="IPR050317">
    <property type="entry name" value="Plant_Fungal_Acyltransferase"/>
</dbReference>
<keyword evidence="3" id="KW-1185">Reference proteome</keyword>
<accession>A0A2P5ALX1</accession>
<dbReference type="Pfam" id="PF02458">
    <property type="entry name" value="Transferase"/>
    <property type="match status" value="1"/>
</dbReference>
<dbReference type="OrthoDB" id="671439at2759"/>
<dbReference type="GO" id="GO:0016747">
    <property type="term" value="F:acyltransferase activity, transferring groups other than amino-acyl groups"/>
    <property type="evidence" value="ECO:0007669"/>
    <property type="project" value="TreeGrafter"/>
</dbReference>
<comment type="similarity">
    <text evidence="1">Belongs to the plant acyltransferase family.</text>
</comment>
<dbReference type="AlphaFoldDB" id="A0A2P5ALX1"/>
<gene>
    <name evidence="2" type="ORF">PanWU01x14_319520</name>
</gene>
<comment type="caution">
    <text evidence="2">The sequence shown here is derived from an EMBL/GenBank/DDBJ whole genome shotgun (WGS) entry which is preliminary data.</text>
</comment>
<dbReference type="Gene3D" id="3.30.559.10">
    <property type="entry name" value="Chloramphenicol acetyltransferase-like domain"/>
    <property type="match status" value="2"/>
</dbReference>
<dbReference type="STRING" id="3476.A0A2P5ALX1"/>
<sequence>MELKMKRCCMVRPAEPTWRGRQSLSELDQINTLTHTQIIYFYRPPNTWLTPHDVVYDTLRSSLSRVLVPFYPLAGRLRQIIASNSNKSRRESSRLELDCNGDGVEFFEAELNAELAEFGDKDNNNTGNKNNYLFTPSPNYRYLFPVVDYSQPIEQIPVLFIQLTKLKCGGISLCLSFSHVVADGQSVAHFLREWARFARGKPLQTTPFHDRNALVASGTKVQIFDDHSNQLLYLPSLVEKQNKTIKRTVISLRLGKNDVEILKKIANYFNGNSSECRIMTRDDQGIHRRFSRYEAVAGHIWKCLSKARKLRDEQETTNILTIDVRHRLRPAMPVGYFGNAIFDIKTTCLVRELSSKPLGFGASRVRAGIEKVTSEYVLSAVDYIKSQRDLFCFRYLYSFFVESFIGNPNVAVVDWSNLPAYEMDFGWGKEIYFGPGNLEVEGDSVILRDCGGDDTLIVVLCLNVDHVEDFKKSFYKDIVNSCL</sequence>
<dbReference type="InterPro" id="IPR023213">
    <property type="entry name" value="CAT-like_dom_sf"/>
</dbReference>
<evidence type="ECO:0000256" key="1">
    <source>
        <dbReference type="ARBA" id="ARBA00009861"/>
    </source>
</evidence>
<evidence type="ECO:0000313" key="2">
    <source>
        <dbReference type="EMBL" id="PON37533.1"/>
    </source>
</evidence>
<dbReference type="PANTHER" id="PTHR31642:SF324">
    <property type="entry name" value="SPERMIDINE HYDROXYCINNAMOYL TRANSFERASE"/>
    <property type="match status" value="1"/>
</dbReference>
<protein>
    <submittedName>
        <fullName evidence="2">Transferase</fullName>
    </submittedName>
</protein>
<dbReference type="Proteomes" id="UP000237105">
    <property type="component" value="Unassembled WGS sequence"/>
</dbReference>
<dbReference type="EMBL" id="JXTB01000526">
    <property type="protein sequence ID" value="PON37533.1"/>
    <property type="molecule type" value="Genomic_DNA"/>
</dbReference>
<evidence type="ECO:0000313" key="3">
    <source>
        <dbReference type="Proteomes" id="UP000237105"/>
    </source>
</evidence>
<organism evidence="2 3">
    <name type="scientific">Parasponia andersonii</name>
    <name type="common">Sponia andersonii</name>
    <dbReference type="NCBI Taxonomy" id="3476"/>
    <lineage>
        <taxon>Eukaryota</taxon>
        <taxon>Viridiplantae</taxon>
        <taxon>Streptophyta</taxon>
        <taxon>Embryophyta</taxon>
        <taxon>Tracheophyta</taxon>
        <taxon>Spermatophyta</taxon>
        <taxon>Magnoliopsida</taxon>
        <taxon>eudicotyledons</taxon>
        <taxon>Gunneridae</taxon>
        <taxon>Pentapetalae</taxon>
        <taxon>rosids</taxon>
        <taxon>fabids</taxon>
        <taxon>Rosales</taxon>
        <taxon>Cannabaceae</taxon>
        <taxon>Parasponia</taxon>
    </lineage>
</organism>
<proteinExistence type="inferred from homology"/>
<dbReference type="SUPFAM" id="SSF52777">
    <property type="entry name" value="CoA-dependent acyltransferases"/>
    <property type="match status" value="1"/>
</dbReference>
<reference evidence="3" key="1">
    <citation type="submission" date="2016-06" db="EMBL/GenBank/DDBJ databases">
        <title>Parallel loss of symbiosis genes in relatives of nitrogen-fixing non-legume Parasponia.</title>
        <authorList>
            <person name="Van Velzen R."/>
            <person name="Holmer R."/>
            <person name="Bu F."/>
            <person name="Rutten L."/>
            <person name="Van Zeijl A."/>
            <person name="Liu W."/>
            <person name="Santuari L."/>
            <person name="Cao Q."/>
            <person name="Sharma T."/>
            <person name="Shen D."/>
            <person name="Roswanjaya Y."/>
            <person name="Wardhani T."/>
            <person name="Kalhor M.S."/>
            <person name="Jansen J."/>
            <person name="Van den Hoogen J."/>
            <person name="Gungor B."/>
            <person name="Hartog M."/>
            <person name="Hontelez J."/>
            <person name="Verver J."/>
            <person name="Yang W.-C."/>
            <person name="Schijlen E."/>
            <person name="Repin R."/>
            <person name="Schilthuizen M."/>
            <person name="Schranz E."/>
            <person name="Heidstra R."/>
            <person name="Miyata K."/>
            <person name="Fedorova E."/>
            <person name="Kohlen W."/>
            <person name="Bisseling T."/>
            <person name="Smit S."/>
            <person name="Geurts R."/>
        </authorList>
    </citation>
    <scope>NUCLEOTIDE SEQUENCE [LARGE SCALE GENOMIC DNA]</scope>
    <source>
        <strain evidence="3">cv. WU1-14</strain>
    </source>
</reference>
<keyword evidence="2" id="KW-0808">Transferase</keyword>
<name>A0A2P5ALX1_PARAD</name>